<dbReference type="InterPro" id="IPR013655">
    <property type="entry name" value="PAS_fold_3"/>
</dbReference>
<evidence type="ECO:0000256" key="10">
    <source>
        <dbReference type="ARBA" id="ARBA00023012"/>
    </source>
</evidence>
<dbReference type="SMART" id="SM00448">
    <property type="entry name" value="REC"/>
    <property type="match status" value="1"/>
</dbReference>
<evidence type="ECO:0000256" key="14">
    <source>
        <dbReference type="PROSITE-ProRule" id="PRU00169"/>
    </source>
</evidence>
<keyword evidence="15" id="KW-1133">Transmembrane helix</keyword>
<evidence type="ECO:0000256" key="15">
    <source>
        <dbReference type="SAM" id="Phobius"/>
    </source>
</evidence>
<feature type="domain" description="Histidine kinase" evidence="16">
    <location>
        <begin position="602"/>
        <end position="840"/>
    </location>
</feature>
<dbReference type="Gene3D" id="3.40.50.2300">
    <property type="match status" value="1"/>
</dbReference>
<evidence type="ECO:0000256" key="11">
    <source>
        <dbReference type="ARBA" id="ARBA00023136"/>
    </source>
</evidence>
<evidence type="ECO:0000256" key="9">
    <source>
        <dbReference type="ARBA" id="ARBA00022840"/>
    </source>
</evidence>
<evidence type="ECO:0000256" key="6">
    <source>
        <dbReference type="ARBA" id="ARBA00022679"/>
    </source>
</evidence>
<dbReference type="Pfam" id="PF00072">
    <property type="entry name" value="Response_reg"/>
    <property type="match status" value="1"/>
</dbReference>
<dbReference type="FunFam" id="3.30.565.10:FF:000010">
    <property type="entry name" value="Sensor histidine kinase RcsC"/>
    <property type="match status" value="1"/>
</dbReference>
<dbReference type="InterPro" id="IPR003661">
    <property type="entry name" value="HisK_dim/P_dom"/>
</dbReference>
<organism evidence="19">
    <name type="scientific">Cyanobacterium aponinum AL20115</name>
    <dbReference type="NCBI Taxonomy" id="3090662"/>
    <lineage>
        <taxon>Bacteria</taxon>
        <taxon>Bacillati</taxon>
        <taxon>Cyanobacteriota</taxon>
        <taxon>Cyanophyceae</taxon>
        <taxon>Oscillatoriophycideae</taxon>
        <taxon>Chroococcales</taxon>
        <taxon>Geminocystaceae</taxon>
        <taxon>Cyanobacterium</taxon>
    </lineage>
</organism>
<evidence type="ECO:0000256" key="13">
    <source>
        <dbReference type="ARBA" id="ARBA00074306"/>
    </source>
</evidence>
<dbReference type="SMART" id="SM00387">
    <property type="entry name" value="HATPase_c"/>
    <property type="match status" value="1"/>
</dbReference>
<feature type="domain" description="Response regulatory" evidence="17">
    <location>
        <begin position="866"/>
        <end position="982"/>
    </location>
</feature>
<dbReference type="Gene3D" id="3.30.565.10">
    <property type="entry name" value="Histidine kinase-like ATPase, C-terminal domain"/>
    <property type="match status" value="1"/>
</dbReference>
<gene>
    <name evidence="19" type="ORF">SAY89_06090</name>
</gene>
<keyword evidence="7" id="KW-0547">Nucleotide-binding</keyword>
<dbReference type="SUPFAM" id="SSF55874">
    <property type="entry name" value="ATPase domain of HSP90 chaperone/DNA topoisomerase II/histidine kinase"/>
    <property type="match status" value="1"/>
</dbReference>
<dbReference type="PROSITE" id="PS50113">
    <property type="entry name" value="PAC"/>
    <property type="match status" value="1"/>
</dbReference>
<feature type="modified residue" description="4-aspartylphosphate" evidence="14">
    <location>
        <position position="915"/>
    </location>
</feature>
<dbReference type="Pfam" id="PF02518">
    <property type="entry name" value="HATPase_c"/>
    <property type="match status" value="1"/>
</dbReference>
<name>A0AAF0ZK20_9CHRO</name>
<evidence type="ECO:0000256" key="3">
    <source>
        <dbReference type="ARBA" id="ARBA00006402"/>
    </source>
</evidence>
<dbReference type="InterPro" id="IPR004358">
    <property type="entry name" value="Sig_transdc_His_kin-like_C"/>
</dbReference>
<dbReference type="InterPro" id="IPR003594">
    <property type="entry name" value="HATPase_dom"/>
</dbReference>
<dbReference type="InterPro" id="IPR000700">
    <property type="entry name" value="PAS-assoc_C"/>
</dbReference>
<feature type="domain" description="PAC" evidence="18">
    <location>
        <begin position="532"/>
        <end position="584"/>
    </location>
</feature>
<comment type="catalytic activity">
    <reaction evidence="1">
        <text>ATP + protein L-histidine = ADP + protein N-phospho-L-histidine.</text>
        <dbReference type="EC" id="2.7.13.3"/>
    </reaction>
</comment>
<dbReference type="SUPFAM" id="SSF52172">
    <property type="entry name" value="CheY-like"/>
    <property type="match status" value="1"/>
</dbReference>
<dbReference type="Pfam" id="PF00512">
    <property type="entry name" value="HisKA"/>
    <property type="match status" value="1"/>
</dbReference>
<keyword evidence="11 15" id="KW-0472">Membrane</keyword>
<dbReference type="RefSeq" id="WP_320002054.1">
    <property type="nucleotide sequence ID" value="NZ_CP138348.1"/>
</dbReference>
<evidence type="ECO:0000259" key="16">
    <source>
        <dbReference type="PROSITE" id="PS50109"/>
    </source>
</evidence>
<reference evidence="19" key="1">
    <citation type="submission" date="2023-11" db="EMBL/GenBank/DDBJ databases">
        <title>Genome sequence of Cyanobacterium aponinum BCRC AL20115.</title>
        <authorList>
            <person name="Chang H.-Y."/>
            <person name="Lin K.-M."/>
            <person name="Hsueh H.-T."/>
            <person name="Chu H.-A."/>
            <person name="Kuo C.-H."/>
        </authorList>
    </citation>
    <scope>NUCLEOTIDE SEQUENCE</scope>
    <source>
        <strain evidence="19">AL20115</strain>
    </source>
</reference>
<dbReference type="EC" id="2.7.13.3" evidence="4"/>
<proteinExistence type="inferred from homology"/>
<keyword evidence="5 14" id="KW-0597">Phosphoprotein</keyword>
<dbReference type="PRINTS" id="PR00344">
    <property type="entry name" value="BCTRLSENSOR"/>
</dbReference>
<dbReference type="NCBIfam" id="TIGR00229">
    <property type="entry name" value="sensory_box"/>
    <property type="match status" value="1"/>
</dbReference>
<dbReference type="CDD" id="cd00082">
    <property type="entry name" value="HisKA"/>
    <property type="match status" value="1"/>
</dbReference>
<dbReference type="GO" id="GO:0000155">
    <property type="term" value="F:phosphorelay sensor kinase activity"/>
    <property type="evidence" value="ECO:0007669"/>
    <property type="project" value="InterPro"/>
</dbReference>
<dbReference type="Gene3D" id="2.10.70.100">
    <property type="match status" value="1"/>
</dbReference>
<dbReference type="PANTHER" id="PTHR43047:SF63">
    <property type="entry name" value="HISTIDINE KINASE"/>
    <property type="match status" value="1"/>
</dbReference>
<keyword evidence="12" id="KW-0131">Cell cycle</keyword>
<dbReference type="GO" id="GO:0005524">
    <property type="term" value="F:ATP binding"/>
    <property type="evidence" value="ECO:0007669"/>
    <property type="project" value="UniProtKB-KW"/>
</dbReference>
<evidence type="ECO:0000259" key="18">
    <source>
        <dbReference type="PROSITE" id="PS50113"/>
    </source>
</evidence>
<dbReference type="GO" id="GO:0009927">
    <property type="term" value="F:histidine phosphotransfer kinase activity"/>
    <property type="evidence" value="ECO:0007669"/>
    <property type="project" value="TreeGrafter"/>
</dbReference>
<dbReference type="CDD" id="cd16922">
    <property type="entry name" value="HATPase_EvgS-ArcB-TorS-like"/>
    <property type="match status" value="1"/>
</dbReference>
<evidence type="ECO:0000256" key="7">
    <source>
        <dbReference type="ARBA" id="ARBA00022741"/>
    </source>
</evidence>
<dbReference type="SUPFAM" id="SSF47384">
    <property type="entry name" value="Homodimeric domain of signal transducing histidine kinase"/>
    <property type="match status" value="1"/>
</dbReference>
<dbReference type="Gene3D" id="3.30.450.20">
    <property type="entry name" value="PAS domain"/>
    <property type="match status" value="2"/>
</dbReference>
<dbReference type="Pfam" id="PF08447">
    <property type="entry name" value="PAS_3"/>
    <property type="match status" value="1"/>
</dbReference>
<keyword evidence="9 19" id="KW-0067">ATP-binding</keyword>
<comment type="similarity">
    <text evidence="3">In the N-terminal section; belongs to the phytochrome family.</text>
</comment>
<evidence type="ECO:0000256" key="12">
    <source>
        <dbReference type="ARBA" id="ARBA00023306"/>
    </source>
</evidence>
<dbReference type="Pfam" id="PF22673">
    <property type="entry name" value="MCP-like_PDC_1"/>
    <property type="match status" value="1"/>
</dbReference>
<dbReference type="PANTHER" id="PTHR43047">
    <property type="entry name" value="TWO-COMPONENT HISTIDINE PROTEIN KINASE"/>
    <property type="match status" value="1"/>
</dbReference>
<evidence type="ECO:0000256" key="5">
    <source>
        <dbReference type="ARBA" id="ARBA00022553"/>
    </source>
</evidence>
<dbReference type="InterPro" id="IPR036097">
    <property type="entry name" value="HisK_dim/P_sf"/>
</dbReference>
<dbReference type="Gene3D" id="1.10.287.130">
    <property type="match status" value="1"/>
</dbReference>
<dbReference type="PROSITE" id="PS50110">
    <property type="entry name" value="RESPONSE_REGULATORY"/>
    <property type="match status" value="1"/>
</dbReference>
<dbReference type="InterPro" id="IPR000014">
    <property type="entry name" value="PAS"/>
</dbReference>
<dbReference type="InterPro" id="IPR035965">
    <property type="entry name" value="PAS-like_dom_sf"/>
</dbReference>
<dbReference type="PROSITE" id="PS50109">
    <property type="entry name" value="HIS_KIN"/>
    <property type="match status" value="1"/>
</dbReference>
<dbReference type="AlphaFoldDB" id="A0AAF0ZK20"/>
<dbReference type="InterPro" id="IPR001789">
    <property type="entry name" value="Sig_transdc_resp-reg_receiver"/>
</dbReference>
<dbReference type="InterPro" id="IPR001610">
    <property type="entry name" value="PAC"/>
</dbReference>
<accession>A0AAF0ZK20</accession>
<dbReference type="GO" id="GO:0005886">
    <property type="term" value="C:plasma membrane"/>
    <property type="evidence" value="ECO:0007669"/>
    <property type="project" value="TreeGrafter"/>
</dbReference>
<dbReference type="InterPro" id="IPR005467">
    <property type="entry name" value="His_kinase_dom"/>
</dbReference>
<evidence type="ECO:0000256" key="4">
    <source>
        <dbReference type="ARBA" id="ARBA00012438"/>
    </source>
</evidence>
<sequence length="987" mass="112180">MSKKIPLYLLLSLQFAIQVIGIVGIVGYLSYRSSREAVYNLVEHLMDDTGDRIEQELDNYLQQAQQINQLNISALKSGVINLDNLDQLHRYLILQHKQLPNITSLLLGTEKGDFRTIHRVQKEEINKGISMIKPTDLPLEAGISEITPSGNNFNLYTVDKNGNIDRYLDTLHNFDVRKRPWYLDAVKSNKQGWSQPFQIGKTNILTINAYAPFSNSSQVIEGVFSVHLSLNQLNQFLKKLSVSQHGEIFILERNGLLIADSYHDTPFHYQMEEILQPSRQEDFKIKFERISAFDDKKGILSPLAEKLKANKVNLDHIQAKQQFEVQFQNENYYSAVIPYQDSYGLDWLIVIAIPESQFLDTIKNNAKRTLILSIIALIVAIISSIITSRKITHSLSGLSHIADDFNPKSEPPPLQLSYIQEISSLSNSFHRMTINLNEAEKFKLDYTRKLEQEVKEKTEILIEAQKIAHTGNWQYNLITQEVIWSEELYNIYEAEDMMPVPHPDQTIQKIHPDDIERYQNLVLKAVEKGQNFNLDLKIITTKNNIRYIQTKGKPIFNQEGKIIKYVGVVIDVTERKKIETELYLKNQELMRATRLKDEFLANMSHELRTPLNAILGNSEILSEQIFGTLNARQLKAIATIENSGSHLLDLINDILDIAKIEAGETTLELNPTDVKNLCQSVLTFVQQQAYKKNIQLFTDFPPELPYLLIDQRRIRQALINLLNNAVKFTPEGGKITLQVSISEDLSPLNPPLIRGEENSVMKTFIHFAVIDTGIGISSENINKLFKPFIQIDSALNRKYTGTGLGLSLVKQIIELHGGNVGVLSELGKGSCFYFDLPFNSYCNIPESSIKDQNNFPTTDITITPSVILLVDDEESNIVTICDYLEAKGYQLLIAKNGLQALEITKIQHPDLIIMDIQMPEMDGLDAIALIRQDEDIKDIPIIAATALTMEGDEQSCLDAGANNYMSKPLRLRELVDKIETLLQFELR</sequence>
<dbReference type="FunFam" id="1.10.287.130:FF:000038">
    <property type="entry name" value="Sensory transduction histidine kinase"/>
    <property type="match status" value="1"/>
</dbReference>
<keyword evidence="8" id="KW-0418">Kinase</keyword>
<dbReference type="SUPFAM" id="SSF55785">
    <property type="entry name" value="PYP-like sensor domain (PAS domain)"/>
    <property type="match status" value="1"/>
</dbReference>
<evidence type="ECO:0000256" key="8">
    <source>
        <dbReference type="ARBA" id="ARBA00022777"/>
    </source>
</evidence>
<evidence type="ECO:0000256" key="1">
    <source>
        <dbReference type="ARBA" id="ARBA00000085"/>
    </source>
</evidence>
<evidence type="ECO:0000256" key="2">
    <source>
        <dbReference type="ARBA" id="ARBA00004370"/>
    </source>
</evidence>
<dbReference type="SMART" id="SM00086">
    <property type="entry name" value="PAC"/>
    <property type="match status" value="1"/>
</dbReference>
<keyword evidence="6" id="KW-0808">Transferase</keyword>
<comment type="subcellular location">
    <subcellularLocation>
        <location evidence="2">Membrane</location>
    </subcellularLocation>
</comment>
<dbReference type="Gene3D" id="6.10.340.10">
    <property type="match status" value="1"/>
</dbReference>
<evidence type="ECO:0000313" key="19">
    <source>
        <dbReference type="EMBL" id="WPF89837.1"/>
    </source>
</evidence>
<keyword evidence="10" id="KW-0902">Two-component regulatory system</keyword>
<dbReference type="InterPro" id="IPR011006">
    <property type="entry name" value="CheY-like_superfamily"/>
</dbReference>
<dbReference type="InterPro" id="IPR036890">
    <property type="entry name" value="HATPase_C_sf"/>
</dbReference>
<keyword evidence="15" id="KW-0812">Transmembrane</keyword>
<evidence type="ECO:0000259" key="17">
    <source>
        <dbReference type="PROSITE" id="PS50110"/>
    </source>
</evidence>
<protein>
    <recommendedName>
        <fullName evidence="13">Circadian input-output histidine kinase CikA</fullName>
        <ecNumber evidence="4">2.7.13.3</ecNumber>
    </recommendedName>
</protein>
<dbReference type="EMBL" id="CP138348">
    <property type="protein sequence ID" value="WPF89837.1"/>
    <property type="molecule type" value="Genomic_DNA"/>
</dbReference>
<feature type="transmembrane region" description="Helical" evidence="15">
    <location>
        <begin position="6"/>
        <end position="31"/>
    </location>
</feature>
<dbReference type="SMART" id="SM00388">
    <property type="entry name" value="HisKA"/>
    <property type="match status" value="1"/>
</dbReference>